<dbReference type="PANTHER" id="PTHR11067">
    <property type="entry name" value="INOSINE TRIPHOSPHATE PYROPHOSPHATASE/HAM1 PROTEIN"/>
    <property type="match status" value="1"/>
</dbReference>
<keyword evidence="3" id="KW-0546">Nucleotide metabolism</keyword>
<dbReference type="SUPFAM" id="SSF52972">
    <property type="entry name" value="ITPase-like"/>
    <property type="match status" value="1"/>
</dbReference>
<evidence type="ECO:0000256" key="1">
    <source>
        <dbReference type="ARBA" id="ARBA00008023"/>
    </source>
</evidence>
<dbReference type="GO" id="GO:0009117">
    <property type="term" value="P:nucleotide metabolic process"/>
    <property type="evidence" value="ECO:0007669"/>
    <property type="project" value="UniProtKB-KW"/>
</dbReference>
<dbReference type="GO" id="GO:0005829">
    <property type="term" value="C:cytosol"/>
    <property type="evidence" value="ECO:0007669"/>
    <property type="project" value="TreeGrafter"/>
</dbReference>
<keyword evidence="2" id="KW-0378">Hydrolase</keyword>
<dbReference type="Proteomes" id="UP000076486">
    <property type="component" value="Unassembled WGS sequence"/>
</dbReference>
<dbReference type="CDD" id="cd00515">
    <property type="entry name" value="HAM1"/>
    <property type="match status" value="1"/>
</dbReference>
<comment type="caution">
    <text evidence="4">The sequence shown here is derived from an EMBL/GenBank/DDBJ whole genome shotgun (WGS) entry which is preliminary data.</text>
</comment>
<dbReference type="Gene3D" id="3.90.950.10">
    <property type="match status" value="1"/>
</dbReference>
<dbReference type="Pfam" id="PF01725">
    <property type="entry name" value="Ham1p_like"/>
    <property type="match status" value="1"/>
</dbReference>
<dbReference type="GO" id="GO:0009143">
    <property type="term" value="P:nucleoside triphosphate catabolic process"/>
    <property type="evidence" value="ECO:0007669"/>
    <property type="project" value="InterPro"/>
</dbReference>
<comment type="similarity">
    <text evidence="1">Belongs to the HAM1 NTPase family.</text>
</comment>
<evidence type="ECO:0000313" key="5">
    <source>
        <dbReference type="Proteomes" id="UP000076486"/>
    </source>
</evidence>
<dbReference type="PANTHER" id="PTHR11067:SF9">
    <property type="entry name" value="INOSINE TRIPHOSPHATE PYROPHOSPHATASE"/>
    <property type="match status" value="1"/>
</dbReference>
<dbReference type="EMBL" id="AUYC01000032">
    <property type="protein sequence ID" value="KZN62443.1"/>
    <property type="molecule type" value="Genomic_DNA"/>
</dbReference>
<protein>
    <submittedName>
        <fullName evidence="4">Uncharacterized protein</fullName>
    </submittedName>
</protein>
<evidence type="ECO:0000313" key="4">
    <source>
        <dbReference type="EMBL" id="KZN62443.1"/>
    </source>
</evidence>
<dbReference type="GO" id="GO:0047429">
    <property type="term" value="F:nucleoside triphosphate diphosphatase activity"/>
    <property type="evidence" value="ECO:0007669"/>
    <property type="project" value="InterPro"/>
</dbReference>
<gene>
    <name evidence="4" type="ORF">N473_19510</name>
</gene>
<name>A0A162BIE7_9GAMM</name>
<dbReference type="AlphaFoldDB" id="A0A162BIE7"/>
<dbReference type="InterPro" id="IPR029001">
    <property type="entry name" value="ITPase-like_fam"/>
</dbReference>
<evidence type="ECO:0000256" key="2">
    <source>
        <dbReference type="ARBA" id="ARBA00022801"/>
    </source>
</evidence>
<dbReference type="RefSeq" id="WP_063368453.1">
    <property type="nucleotide sequence ID" value="NZ_AUYC01000032.1"/>
</dbReference>
<evidence type="ECO:0000256" key="3">
    <source>
        <dbReference type="ARBA" id="ARBA00023080"/>
    </source>
</evidence>
<dbReference type="InterPro" id="IPR002637">
    <property type="entry name" value="RdgB/HAM1"/>
</dbReference>
<dbReference type="PATRIC" id="fig|1365248.3.peg.2969"/>
<proteinExistence type="inferred from homology"/>
<accession>A0A162BIE7</accession>
<reference evidence="4 5" key="1">
    <citation type="submission" date="2013-07" db="EMBL/GenBank/DDBJ databases">
        <title>Comparative Genomic and Metabolomic Analysis of Twelve Strains of Pseudoalteromonas luteoviolacea.</title>
        <authorList>
            <person name="Vynne N.G."/>
            <person name="Mansson M."/>
            <person name="Gram L."/>
        </authorList>
    </citation>
    <scope>NUCLEOTIDE SEQUENCE [LARGE SCALE GENOMIC DNA]</scope>
    <source>
        <strain evidence="4 5">CPMOR-1</strain>
    </source>
</reference>
<sequence>MTEPFIYDEIVIASQNTGKIIEIEALLKPYYQQISSAYSLGLDDIEETGDSFAENAELKALSTARSTGRPAIADDSGLCIDALNGLPGLYTARWASQAGGFEYAIEHLLTRMASKNDRRAHMVCALSLAYPCGDVYTFIGKVQGTISWRAKGSNRIGFEPIFIPQGLSSTFASMSIDKRNELHPRACAFKQLKAHFLNTPNATLAQIYCEEVLHATL</sequence>
<organism evidence="4 5">
    <name type="scientific">Pseudoalteromonas luteoviolacea CPMOR-1</name>
    <dbReference type="NCBI Taxonomy" id="1365248"/>
    <lineage>
        <taxon>Bacteria</taxon>
        <taxon>Pseudomonadati</taxon>
        <taxon>Pseudomonadota</taxon>
        <taxon>Gammaproteobacteria</taxon>
        <taxon>Alteromonadales</taxon>
        <taxon>Pseudoalteromonadaceae</taxon>
        <taxon>Pseudoalteromonas</taxon>
    </lineage>
</organism>